<dbReference type="AlphaFoldDB" id="A0A6G1JXS9"/>
<dbReference type="Proteomes" id="UP000799428">
    <property type="component" value="Unassembled WGS sequence"/>
</dbReference>
<feature type="compositionally biased region" description="Low complexity" evidence="1">
    <location>
        <begin position="81"/>
        <end position="90"/>
    </location>
</feature>
<proteinExistence type="predicted"/>
<name>A0A6G1JXS9_9PLEO</name>
<sequence length="252" mass="28005">MHFGRWQKAKPASNVISPIARKADEQTDPVYTTGRIDEPDDDPPPSPRRGSPNTSYNRPQYDNYPIPQLPPSAPTSHYGDPNTGPPYGATGPPPLAYHYNFPRTETPYHQNNAVPYPRTPYGQQHVPFDPRYPHVVQQPYQQQPQYSNGQPYSDPNAAYGNSNGTHNYYISAQQRSSPLDPMSSLSSPSAPVYNGFVHTDPTTVTATFSSQALGRARTYPAPGSEVYGMASPSSIEGHTEQADHECREFWIR</sequence>
<gene>
    <name evidence="2" type="ORF">K504DRAFT_106347</name>
</gene>
<organism evidence="2 3">
    <name type="scientific">Pleomassaria siparia CBS 279.74</name>
    <dbReference type="NCBI Taxonomy" id="1314801"/>
    <lineage>
        <taxon>Eukaryota</taxon>
        <taxon>Fungi</taxon>
        <taxon>Dikarya</taxon>
        <taxon>Ascomycota</taxon>
        <taxon>Pezizomycotina</taxon>
        <taxon>Dothideomycetes</taxon>
        <taxon>Pleosporomycetidae</taxon>
        <taxon>Pleosporales</taxon>
        <taxon>Pleomassariaceae</taxon>
        <taxon>Pleomassaria</taxon>
    </lineage>
</organism>
<dbReference type="EMBL" id="MU005780">
    <property type="protein sequence ID" value="KAF2705065.1"/>
    <property type="molecule type" value="Genomic_DNA"/>
</dbReference>
<feature type="region of interest" description="Disordered" evidence="1">
    <location>
        <begin position="1"/>
        <end position="131"/>
    </location>
</feature>
<evidence type="ECO:0000313" key="3">
    <source>
        <dbReference type="Proteomes" id="UP000799428"/>
    </source>
</evidence>
<evidence type="ECO:0000256" key="1">
    <source>
        <dbReference type="SAM" id="MobiDB-lite"/>
    </source>
</evidence>
<keyword evidence="3" id="KW-1185">Reference proteome</keyword>
<protein>
    <submittedName>
        <fullName evidence="2">Uncharacterized protein</fullName>
    </submittedName>
</protein>
<accession>A0A6G1JXS9</accession>
<reference evidence="2" key="1">
    <citation type="journal article" date="2020" name="Stud. Mycol.">
        <title>101 Dothideomycetes genomes: a test case for predicting lifestyles and emergence of pathogens.</title>
        <authorList>
            <person name="Haridas S."/>
            <person name="Albert R."/>
            <person name="Binder M."/>
            <person name="Bloem J."/>
            <person name="Labutti K."/>
            <person name="Salamov A."/>
            <person name="Andreopoulos B."/>
            <person name="Baker S."/>
            <person name="Barry K."/>
            <person name="Bills G."/>
            <person name="Bluhm B."/>
            <person name="Cannon C."/>
            <person name="Castanera R."/>
            <person name="Culley D."/>
            <person name="Daum C."/>
            <person name="Ezra D."/>
            <person name="Gonzalez J."/>
            <person name="Henrissat B."/>
            <person name="Kuo A."/>
            <person name="Liang C."/>
            <person name="Lipzen A."/>
            <person name="Lutzoni F."/>
            <person name="Magnuson J."/>
            <person name="Mondo S."/>
            <person name="Nolan M."/>
            <person name="Ohm R."/>
            <person name="Pangilinan J."/>
            <person name="Park H.-J."/>
            <person name="Ramirez L."/>
            <person name="Alfaro M."/>
            <person name="Sun H."/>
            <person name="Tritt A."/>
            <person name="Yoshinaga Y."/>
            <person name="Zwiers L.-H."/>
            <person name="Turgeon B."/>
            <person name="Goodwin S."/>
            <person name="Spatafora J."/>
            <person name="Crous P."/>
            <person name="Grigoriev I."/>
        </authorList>
    </citation>
    <scope>NUCLEOTIDE SEQUENCE</scope>
    <source>
        <strain evidence="2">CBS 279.74</strain>
    </source>
</reference>
<evidence type="ECO:0000313" key="2">
    <source>
        <dbReference type="EMBL" id="KAF2705065.1"/>
    </source>
</evidence>